<dbReference type="InterPro" id="IPR005746">
    <property type="entry name" value="Thioredoxin"/>
</dbReference>
<evidence type="ECO:0000313" key="11">
    <source>
        <dbReference type="EMBL" id="MBB3729878.1"/>
    </source>
</evidence>
<dbReference type="SUPFAM" id="SSF52833">
    <property type="entry name" value="Thioredoxin-like"/>
    <property type="match status" value="1"/>
</dbReference>
<evidence type="ECO:0000259" key="10">
    <source>
        <dbReference type="PROSITE" id="PS51352"/>
    </source>
</evidence>
<dbReference type="NCBIfam" id="TIGR01068">
    <property type="entry name" value="thioredoxin"/>
    <property type="match status" value="1"/>
</dbReference>
<dbReference type="EMBL" id="JACIBV010000001">
    <property type="protein sequence ID" value="MBB3729878.1"/>
    <property type="molecule type" value="Genomic_DNA"/>
</dbReference>
<sequence length="101" mass="11299">MIKLTTDNFEELVLKSSEPVLVDFWAEWCGPCRMVAPVLEQIEAERGLKIGKLNTDENPEIMTRYGIMGIPTLLLFENGEPVKQVVGAKPKRLLEAELGLS</sequence>
<evidence type="ECO:0000313" key="12">
    <source>
        <dbReference type="Proteomes" id="UP000579945"/>
    </source>
</evidence>
<feature type="active site" description="Nucleophile" evidence="8">
    <location>
        <position position="29"/>
    </location>
</feature>
<keyword evidence="4 9" id="KW-1015">Disulfide bond</keyword>
<dbReference type="FunFam" id="3.40.30.10:FF:000001">
    <property type="entry name" value="Thioredoxin"/>
    <property type="match status" value="1"/>
</dbReference>
<evidence type="ECO:0000256" key="9">
    <source>
        <dbReference type="PIRSR" id="PIRSR000077-4"/>
    </source>
</evidence>
<evidence type="ECO:0000256" key="5">
    <source>
        <dbReference type="ARBA" id="ARBA00023284"/>
    </source>
</evidence>
<keyword evidence="12" id="KW-1185">Reference proteome</keyword>
<feature type="domain" description="Thioredoxin" evidence="10">
    <location>
        <begin position="1"/>
        <end position="101"/>
    </location>
</feature>
<dbReference type="PROSITE" id="PS00194">
    <property type="entry name" value="THIOREDOXIN_1"/>
    <property type="match status" value="1"/>
</dbReference>
<gene>
    <name evidence="11" type="ORF">FHR33_005738</name>
</gene>
<dbReference type="CDD" id="cd02947">
    <property type="entry name" value="TRX_family"/>
    <property type="match status" value="1"/>
</dbReference>
<keyword evidence="2" id="KW-0813">Transport</keyword>
<dbReference type="PROSITE" id="PS51352">
    <property type="entry name" value="THIOREDOXIN_2"/>
    <property type="match status" value="1"/>
</dbReference>
<feature type="site" description="Deprotonates C-terminal active site Cys" evidence="8">
    <location>
        <position position="23"/>
    </location>
</feature>
<dbReference type="GeneID" id="95392053"/>
<dbReference type="RefSeq" id="WP_183653773.1">
    <property type="nucleotide sequence ID" value="NZ_BAAAXX010000027.1"/>
</dbReference>
<reference evidence="11 12" key="1">
    <citation type="submission" date="2020-08" db="EMBL/GenBank/DDBJ databases">
        <title>Sequencing the genomes of 1000 actinobacteria strains.</title>
        <authorList>
            <person name="Klenk H.-P."/>
        </authorList>
    </citation>
    <scope>NUCLEOTIDE SEQUENCE [LARGE SCALE GENOMIC DNA]</scope>
    <source>
        <strain evidence="11 12">DSM 44320</strain>
    </source>
</reference>
<dbReference type="PRINTS" id="PR00421">
    <property type="entry name" value="THIOREDOXIN"/>
</dbReference>
<comment type="similarity">
    <text evidence="1 7">Belongs to the thioredoxin family.</text>
</comment>
<comment type="caution">
    <text evidence="11">The sequence shown here is derived from an EMBL/GenBank/DDBJ whole genome shotgun (WGS) entry which is preliminary data.</text>
</comment>
<dbReference type="PANTHER" id="PTHR45663:SF11">
    <property type="entry name" value="GEO12009P1"/>
    <property type="match status" value="1"/>
</dbReference>
<feature type="site" description="Contributes to redox potential value" evidence="8">
    <location>
        <position position="30"/>
    </location>
</feature>
<feature type="disulfide bond" description="Redox-active" evidence="9">
    <location>
        <begin position="29"/>
        <end position="32"/>
    </location>
</feature>
<evidence type="ECO:0000256" key="2">
    <source>
        <dbReference type="ARBA" id="ARBA00022448"/>
    </source>
</evidence>
<feature type="active site" description="Nucleophile" evidence="8">
    <location>
        <position position="32"/>
    </location>
</feature>
<dbReference type="InterPro" id="IPR013766">
    <property type="entry name" value="Thioredoxin_domain"/>
</dbReference>
<organism evidence="11 12">
    <name type="scientific">Nonomuraea dietziae</name>
    <dbReference type="NCBI Taxonomy" id="65515"/>
    <lineage>
        <taxon>Bacteria</taxon>
        <taxon>Bacillati</taxon>
        <taxon>Actinomycetota</taxon>
        <taxon>Actinomycetes</taxon>
        <taxon>Streptosporangiales</taxon>
        <taxon>Streptosporangiaceae</taxon>
        <taxon>Nonomuraea</taxon>
    </lineage>
</organism>
<dbReference type="GO" id="GO:0015035">
    <property type="term" value="F:protein-disulfide reductase activity"/>
    <property type="evidence" value="ECO:0007669"/>
    <property type="project" value="UniProtKB-UniRule"/>
</dbReference>
<dbReference type="GO" id="GO:0005829">
    <property type="term" value="C:cytosol"/>
    <property type="evidence" value="ECO:0007669"/>
    <property type="project" value="TreeGrafter"/>
</dbReference>
<keyword evidence="5 9" id="KW-0676">Redox-active center</keyword>
<dbReference type="PIRSF" id="PIRSF000077">
    <property type="entry name" value="Thioredoxin"/>
    <property type="match status" value="1"/>
</dbReference>
<evidence type="ECO:0000256" key="6">
    <source>
        <dbReference type="NCBIfam" id="TIGR01068"/>
    </source>
</evidence>
<proteinExistence type="inferred from homology"/>
<name>A0A7W5YD06_9ACTN</name>
<evidence type="ECO:0000256" key="3">
    <source>
        <dbReference type="ARBA" id="ARBA00022982"/>
    </source>
</evidence>
<keyword evidence="3" id="KW-0249">Electron transport</keyword>
<evidence type="ECO:0000256" key="4">
    <source>
        <dbReference type="ARBA" id="ARBA00023157"/>
    </source>
</evidence>
<accession>A0A7W5YD06</accession>
<protein>
    <recommendedName>
        <fullName evidence="6 7">Thioredoxin</fullName>
    </recommendedName>
</protein>
<evidence type="ECO:0000256" key="8">
    <source>
        <dbReference type="PIRSR" id="PIRSR000077-1"/>
    </source>
</evidence>
<dbReference type="Gene3D" id="3.40.30.10">
    <property type="entry name" value="Glutaredoxin"/>
    <property type="match status" value="1"/>
</dbReference>
<dbReference type="GO" id="GO:0045454">
    <property type="term" value="P:cell redox homeostasis"/>
    <property type="evidence" value="ECO:0007669"/>
    <property type="project" value="TreeGrafter"/>
</dbReference>
<dbReference type="PANTHER" id="PTHR45663">
    <property type="entry name" value="GEO12009P1"/>
    <property type="match status" value="1"/>
</dbReference>
<dbReference type="InterPro" id="IPR036249">
    <property type="entry name" value="Thioredoxin-like_sf"/>
</dbReference>
<dbReference type="InterPro" id="IPR017937">
    <property type="entry name" value="Thioredoxin_CS"/>
</dbReference>
<evidence type="ECO:0000256" key="1">
    <source>
        <dbReference type="ARBA" id="ARBA00008987"/>
    </source>
</evidence>
<feature type="site" description="Contributes to redox potential value" evidence="8">
    <location>
        <position position="31"/>
    </location>
</feature>
<evidence type="ECO:0000256" key="7">
    <source>
        <dbReference type="PIRNR" id="PIRNR000077"/>
    </source>
</evidence>
<dbReference type="Pfam" id="PF00085">
    <property type="entry name" value="Thioredoxin"/>
    <property type="match status" value="1"/>
</dbReference>
<dbReference type="AlphaFoldDB" id="A0A7W5YD06"/>
<dbReference type="Proteomes" id="UP000579945">
    <property type="component" value="Unassembled WGS sequence"/>
</dbReference>